<dbReference type="InterPro" id="IPR050627">
    <property type="entry name" value="Nitroreductase/BluB"/>
</dbReference>
<dbReference type="PANTHER" id="PTHR23026">
    <property type="entry name" value="NADPH NITROREDUCTASE"/>
    <property type="match status" value="1"/>
</dbReference>
<dbReference type="Pfam" id="PF00881">
    <property type="entry name" value="Nitroreductase"/>
    <property type="match status" value="1"/>
</dbReference>
<dbReference type="EC" id="1.13.11.79" evidence="2"/>
<dbReference type="Gene3D" id="3.40.109.10">
    <property type="entry name" value="NADH Oxidase"/>
    <property type="match status" value="1"/>
</dbReference>
<dbReference type="PANTHER" id="PTHR23026:SF123">
    <property type="entry name" value="NAD(P)H NITROREDUCTASE RV3131-RELATED"/>
    <property type="match status" value="1"/>
</dbReference>
<gene>
    <name evidence="2" type="ORF">GGR04_001582</name>
</gene>
<comment type="caution">
    <text evidence="2">The sequence shown here is derived from an EMBL/GenBank/DDBJ whole genome shotgun (WGS) entry which is preliminary data.</text>
</comment>
<dbReference type="GO" id="GO:0102919">
    <property type="term" value="F:5,6-dimethylbenzimidazole synthase activity"/>
    <property type="evidence" value="ECO:0007669"/>
    <property type="project" value="UniProtKB-EC"/>
</dbReference>
<sequence length="214" mass="23148">MSEDMAAPAFDAAFRARFETLLAWRRDVRRFRRDPLPEGAIGRLLAAAALAPSVGHAQPWRFVHVASPDRRLALAAHVDAASGRAAQAYDPARAAAYRALKLHGLREAPSILAVFCDETPAAGHGLGIATMPEMLRYSVVMAIHTLWLAARAEGIGLGWVSILDPGPVAALLDVPADWSLVALLCLGYPECETTEPDLLTSGWQDRRPVVLVER</sequence>
<evidence type="ECO:0000313" key="3">
    <source>
        <dbReference type="Proteomes" id="UP000542776"/>
    </source>
</evidence>
<reference evidence="2 3" key="1">
    <citation type="submission" date="2020-08" db="EMBL/GenBank/DDBJ databases">
        <title>Genomic Encyclopedia of Type Strains, Phase IV (KMG-IV): sequencing the most valuable type-strain genomes for metagenomic binning, comparative biology and taxonomic classification.</title>
        <authorList>
            <person name="Goeker M."/>
        </authorList>
    </citation>
    <scope>NUCLEOTIDE SEQUENCE [LARGE SCALE GENOMIC DNA]</scope>
    <source>
        <strain evidence="2 3">DSM 102238</strain>
    </source>
</reference>
<keyword evidence="2" id="KW-0560">Oxidoreductase</keyword>
<protein>
    <submittedName>
        <fullName evidence="2">5,6-dimethylbenzimidazole synthase</fullName>
        <ecNumber evidence="2">1.13.11.79</ecNumber>
    </submittedName>
</protein>
<evidence type="ECO:0000259" key="1">
    <source>
        <dbReference type="Pfam" id="PF00881"/>
    </source>
</evidence>
<dbReference type="SUPFAM" id="SSF55469">
    <property type="entry name" value="FMN-dependent nitroreductase-like"/>
    <property type="match status" value="1"/>
</dbReference>
<name>A0A7W6EAK4_9HYPH</name>
<dbReference type="InterPro" id="IPR029479">
    <property type="entry name" value="Nitroreductase"/>
</dbReference>
<evidence type="ECO:0000313" key="2">
    <source>
        <dbReference type="EMBL" id="MBB3997746.1"/>
    </source>
</evidence>
<dbReference type="AlphaFoldDB" id="A0A7W6EAK4"/>
<organism evidence="2 3">
    <name type="scientific">Aureimonas pseudogalii</name>
    <dbReference type="NCBI Taxonomy" id="1744844"/>
    <lineage>
        <taxon>Bacteria</taxon>
        <taxon>Pseudomonadati</taxon>
        <taxon>Pseudomonadota</taxon>
        <taxon>Alphaproteobacteria</taxon>
        <taxon>Hyphomicrobiales</taxon>
        <taxon>Aurantimonadaceae</taxon>
        <taxon>Aureimonas</taxon>
    </lineage>
</organism>
<dbReference type="NCBIfam" id="TIGR02476">
    <property type="entry name" value="BluB"/>
    <property type="match status" value="1"/>
</dbReference>
<dbReference type="EMBL" id="JACIEK010000002">
    <property type="protein sequence ID" value="MBB3997746.1"/>
    <property type="molecule type" value="Genomic_DNA"/>
</dbReference>
<accession>A0A7W6EAK4</accession>
<keyword evidence="3" id="KW-1185">Reference proteome</keyword>
<dbReference type="InterPro" id="IPR012825">
    <property type="entry name" value="BluB"/>
</dbReference>
<dbReference type="InterPro" id="IPR000415">
    <property type="entry name" value="Nitroreductase-like"/>
</dbReference>
<feature type="domain" description="Nitroreductase" evidence="1">
    <location>
        <begin position="22"/>
        <end position="188"/>
    </location>
</feature>
<proteinExistence type="predicted"/>
<dbReference type="Proteomes" id="UP000542776">
    <property type="component" value="Unassembled WGS sequence"/>
</dbReference>